<accession>A0A0F9B0F6</accession>
<organism evidence="7">
    <name type="scientific">marine sediment metagenome</name>
    <dbReference type="NCBI Taxonomy" id="412755"/>
    <lineage>
        <taxon>unclassified sequences</taxon>
        <taxon>metagenomes</taxon>
        <taxon>ecological metagenomes</taxon>
    </lineage>
</organism>
<dbReference type="GO" id="GO:0015627">
    <property type="term" value="C:type II protein secretion system complex"/>
    <property type="evidence" value="ECO:0007669"/>
    <property type="project" value="TreeGrafter"/>
</dbReference>
<dbReference type="Pfam" id="PF21305">
    <property type="entry name" value="type_II_gspD_N0"/>
    <property type="match status" value="1"/>
</dbReference>
<protein>
    <recommendedName>
        <fullName evidence="6">Secretin/TonB short N-terminal domain-containing protein</fullName>
    </recommendedName>
</protein>
<proteinExistence type="predicted"/>
<sequence>CLVLITFLVLVGLAGGLVVSLPSRAETPSLGEKPVSMDFKDVDLKDAIGTLSVMTGWNIVVDKDVEGKVNVRFQDIPALQILAEILEINECQYEIEDNIIKVGRMPILNQSLPLEYALVSSVAPYLDALLSSEGSFQLDEATNTIMLSDKKKNLEKIAAFIAELDTPAKQLQSENFTIKFIPVDSVVFLLEDYLSAEGKIKVDPLANTLLLTETSRNFVRLEELLLNIDVYRAIEEMFTLRYALASSVTPLLENYLGPEDKLQLNEQTNEIILSSDLYTLKKIGTLLDSLDTPAKQLQSKSFTVKYLYLEELASMLEENLSSLGEIIERNQARSMFIVKDTSYNLSKIQKLIQEADIFIPVKKTYEIKFAPLAFLAEQVDGLLSDKGTLEIKEETFRLAVLDVRKNLDRIDTLVKKEDILQRQLISPVQFEEESLRNVLNLLSDEVRMNMFISPEVKGNVTLRLGKPVPFLEVLEAILIQNYCQYEIEDNIITVSK</sequence>
<dbReference type="GO" id="GO:0009306">
    <property type="term" value="P:protein secretion"/>
    <property type="evidence" value="ECO:0007669"/>
    <property type="project" value="TreeGrafter"/>
</dbReference>
<evidence type="ECO:0000256" key="3">
    <source>
        <dbReference type="ARBA" id="ARBA00022729"/>
    </source>
</evidence>
<keyword evidence="4" id="KW-0472">Membrane</keyword>
<dbReference type="InterPro" id="IPR049371">
    <property type="entry name" value="GspD-like_N0"/>
</dbReference>
<dbReference type="Gene3D" id="3.30.1370.120">
    <property type="match status" value="3"/>
</dbReference>
<name>A0A0F9B0F6_9ZZZZ</name>
<dbReference type="Gene3D" id="3.30.1370.130">
    <property type="match status" value="2"/>
</dbReference>
<dbReference type="GO" id="GO:0019867">
    <property type="term" value="C:outer membrane"/>
    <property type="evidence" value="ECO:0007669"/>
    <property type="project" value="InterPro"/>
</dbReference>
<dbReference type="EMBL" id="LAZR01040083">
    <property type="protein sequence ID" value="KKL15379.1"/>
    <property type="molecule type" value="Genomic_DNA"/>
</dbReference>
<feature type="domain" description="Secretin/TonB short N-terminal" evidence="6">
    <location>
        <begin position="448"/>
        <end position="496"/>
    </location>
</feature>
<dbReference type="InterPro" id="IPR005644">
    <property type="entry name" value="NolW-like"/>
</dbReference>
<comment type="subcellular location">
    <subcellularLocation>
        <location evidence="1">Membrane</location>
    </subcellularLocation>
</comment>
<dbReference type="SMART" id="SM00965">
    <property type="entry name" value="STN"/>
    <property type="match status" value="2"/>
</dbReference>
<comment type="caution">
    <text evidence="7">The sequence shown here is derived from an EMBL/GenBank/DDBJ whole genome shotgun (WGS) entry which is preliminary data.</text>
</comment>
<keyword evidence="2" id="KW-0813">Transport</keyword>
<dbReference type="InterPro" id="IPR050810">
    <property type="entry name" value="Bact_Secretion_Sys_Channel"/>
</dbReference>
<feature type="non-terminal residue" evidence="7">
    <location>
        <position position="1"/>
    </location>
</feature>
<keyword evidence="5" id="KW-0998">Cell outer membrane</keyword>
<reference evidence="7" key="1">
    <citation type="journal article" date="2015" name="Nature">
        <title>Complex archaea that bridge the gap between prokaryotes and eukaryotes.</title>
        <authorList>
            <person name="Spang A."/>
            <person name="Saw J.H."/>
            <person name="Jorgensen S.L."/>
            <person name="Zaremba-Niedzwiedzka K."/>
            <person name="Martijn J."/>
            <person name="Lind A.E."/>
            <person name="van Eijk R."/>
            <person name="Schleper C."/>
            <person name="Guy L."/>
            <person name="Ettema T.J."/>
        </authorList>
    </citation>
    <scope>NUCLEOTIDE SEQUENCE</scope>
</reference>
<dbReference type="PANTHER" id="PTHR30332">
    <property type="entry name" value="PROBABLE GENERAL SECRETION PATHWAY PROTEIN D"/>
    <property type="match status" value="1"/>
</dbReference>
<feature type="domain" description="Secretin/TonB short N-terminal" evidence="6">
    <location>
        <begin position="57"/>
        <end position="105"/>
    </location>
</feature>
<dbReference type="Pfam" id="PF03958">
    <property type="entry name" value="Secretin_N"/>
    <property type="match status" value="1"/>
</dbReference>
<dbReference type="InterPro" id="IPR038591">
    <property type="entry name" value="NolW-like_sf"/>
</dbReference>
<evidence type="ECO:0000259" key="6">
    <source>
        <dbReference type="SMART" id="SM00965"/>
    </source>
</evidence>
<evidence type="ECO:0000256" key="1">
    <source>
        <dbReference type="ARBA" id="ARBA00004370"/>
    </source>
</evidence>
<feature type="non-terminal residue" evidence="7">
    <location>
        <position position="496"/>
    </location>
</feature>
<keyword evidence="3" id="KW-0732">Signal</keyword>
<gene>
    <name evidence="7" type="ORF">LCGC14_2506190</name>
</gene>
<dbReference type="InterPro" id="IPR011662">
    <property type="entry name" value="Secretin/TonB_short_N"/>
</dbReference>
<dbReference type="PANTHER" id="PTHR30332:SF24">
    <property type="entry name" value="SECRETIN GSPD-RELATED"/>
    <property type="match status" value="1"/>
</dbReference>
<evidence type="ECO:0000256" key="4">
    <source>
        <dbReference type="ARBA" id="ARBA00023136"/>
    </source>
</evidence>
<evidence type="ECO:0000256" key="2">
    <source>
        <dbReference type="ARBA" id="ARBA00022448"/>
    </source>
</evidence>
<evidence type="ECO:0000313" key="7">
    <source>
        <dbReference type="EMBL" id="KKL15379.1"/>
    </source>
</evidence>
<dbReference type="AlphaFoldDB" id="A0A0F9B0F6"/>
<evidence type="ECO:0000256" key="5">
    <source>
        <dbReference type="ARBA" id="ARBA00023237"/>
    </source>
</evidence>